<evidence type="ECO:0000256" key="7">
    <source>
        <dbReference type="ARBA" id="ARBA00022692"/>
    </source>
</evidence>
<dbReference type="NCBIfam" id="TIGR03423">
    <property type="entry name" value="pbp2_mrdA"/>
    <property type="match status" value="1"/>
</dbReference>
<keyword evidence="6" id="KW-0645">Protease</keyword>
<dbReference type="GO" id="GO:0005886">
    <property type="term" value="C:plasma membrane"/>
    <property type="evidence" value="ECO:0007669"/>
    <property type="project" value="UniProtKB-SubCell"/>
</dbReference>
<keyword evidence="9" id="KW-0133">Cell shape</keyword>
<evidence type="ECO:0000256" key="6">
    <source>
        <dbReference type="ARBA" id="ARBA00022670"/>
    </source>
</evidence>
<dbReference type="GO" id="GO:0009252">
    <property type="term" value="P:peptidoglycan biosynthetic process"/>
    <property type="evidence" value="ECO:0007669"/>
    <property type="project" value="UniProtKB-KW"/>
</dbReference>
<keyword evidence="12" id="KW-0472">Membrane</keyword>
<keyword evidence="10" id="KW-0573">Peptidoglycan synthesis</keyword>
<evidence type="ECO:0000313" key="17">
    <source>
        <dbReference type="EMBL" id="MBB3172819.1"/>
    </source>
</evidence>
<gene>
    <name evidence="17" type="ORF">FHR90_000633</name>
</gene>
<evidence type="ECO:0000256" key="8">
    <source>
        <dbReference type="ARBA" id="ARBA00022801"/>
    </source>
</evidence>
<protein>
    <submittedName>
        <fullName evidence="17">Penicillin-binding protein 2</fullName>
    </submittedName>
</protein>
<keyword evidence="4" id="KW-0997">Cell inner membrane</keyword>
<name>A0A839UZV1_9PROT</name>
<organism evidence="17 18">
    <name type="scientific">Endobacter medicaginis</name>
    <dbReference type="NCBI Taxonomy" id="1181271"/>
    <lineage>
        <taxon>Bacteria</taxon>
        <taxon>Pseudomonadati</taxon>
        <taxon>Pseudomonadota</taxon>
        <taxon>Alphaproteobacteria</taxon>
        <taxon>Acetobacterales</taxon>
        <taxon>Acetobacteraceae</taxon>
        <taxon>Endobacter</taxon>
    </lineage>
</organism>
<dbReference type="Gene3D" id="3.30.1390.30">
    <property type="entry name" value="Penicillin-binding protein 2a, domain 3"/>
    <property type="match status" value="1"/>
</dbReference>
<sequence length="702" mass="75908">MKRPFGRRAGASRMVGRLFDRAPMDARELRSKGRAVFTRRAVLLMMVQTGALGALGARLYRLQVEQGQHFSDLAEANRVSTRMLAPPRGLITDRFGEVLAGNRINWRALLLPEETTDLAATLDRFSLLIPLEPHERARIERDAAHKRKFIPVMLREFLSWEEMAKIEVNAPDLPGIVVDVGTTRLYPHGPTFAHVIGYVGPPNDRELADDPILALPGARVGRSAYEAAEDDALRGHPGTVQVEVNAVGRMLRELDREEGTPGATMATTIDAGLQTALMDQLEGTAASTVVMDVRNGEVLAMVSHPSFEPSLFDSGVSQTQWKAWMDDPQTPLLNKAAAGVYPPGSTFKPAVAMAALQAGTLKPGDRIDCRGYIDIGNVRFHCWAKHGHGSLDLHGGIKFSCDVFFFEVARRTGMDVIARYGGDLGLGVRPDIELTHVREGVIPTAAWAHRRGHHLSEGDIVNAGIGQGFVQATPLQLALYTARLASGRQLDAHLTRAQNGQPDPRAAHDSAPPLAFDPAWLDSVRSGMWAVINERYGTAPKARLPLPGVTMAGKTGSAQVRRVSRWAREHGHFNSAELPWQYRPHALFICYAPYEAPRYALSVVIEHGNAGADVAAPLARDIMMQVLERDPGNRSQAWKPQPDPALVVASAQSAPSGVGGPSGTPAAPQPQTESDTEFSSIFEGNGLGSGAAVDNGAEGPDQ</sequence>
<keyword evidence="7" id="KW-0812">Transmembrane</keyword>
<keyword evidence="13" id="KW-0961">Cell wall biogenesis/degradation</keyword>
<dbReference type="InterPro" id="IPR017790">
    <property type="entry name" value="Penicillin-binding_protein_2"/>
</dbReference>
<evidence type="ECO:0000256" key="12">
    <source>
        <dbReference type="ARBA" id="ARBA00023136"/>
    </source>
</evidence>
<keyword evidence="3" id="KW-1003">Cell membrane</keyword>
<evidence type="ECO:0000256" key="4">
    <source>
        <dbReference type="ARBA" id="ARBA00022519"/>
    </source>
</evidence>
<feature type="domain" description="Penicillin-binding protein transpeptidase" evidence="15">
    <location>
        <begin position="287"/>
        <end position="623"/>
    </location>
</feature>
<feature type="region of interest" description="Disordered" evidence="14">
    <location>
        <begin position="647"/>
        <end position="702"/>
    </location>
</feature>
<dbReference type="Gene3D" id="3.40.710.10">
    <property type="entry name" value="DD-peptidase/beta-lactamase superfamily"/>
    <property type="match status" value="1"/>
</dbReference>
<proteinExistence type="predicted"/>
<keyword evidence="8" id="KW-0378">Hydrolase</keyword>
<keyword evidence="5" id="KW-0121">Carboxypeptidase</keyword>
<dbReference type="SUPFAM" id="SSF56519">
    <property type="entry name" value="Penicillin binding protein dimerisation domain"/>
    <property type="match status" value="1"/>
</dbReference>
<evidence type="ECO:0000256" key="5">
    <source>
        <dbReference type="ARBA" id="ARBA00022645"/>
    </source>
</evidence>
<keyword evidence="11" id="KW-1133">Transmembrane helix</keyword>
<dbReference type="GO" id="GO:0006508">
    <property type="term" value="P:proteolysis"/>
    <property type="evidence" value="ECO:0007669"/>
    <property type="project" value="UniProtKB-KW"/>
</dbReference>
<dbReference type="Gene3D" id="3.90.1310.10">
    <property type="entry name" value="Penicillin-binding protein 2a (Domain 2)"/>
    <property type="match status" value="1"/>
</dbReference>
<evidence type="ECO:0000256" key="9">
    <source>
        <dbReference type="ARBA" id="ARBA00022960"/>
    </source>
</evidence>
<dbReference type="PANTHER" id="PTHR30627">
    <property type="entry name" value="PEPTIDOGLYCAN D,D-TRANSPEPTIDASE"/>
    <property type="match status" value="1"/>
</dbReference>
<comment type="caution">
    <text evidence="17">The sequence shown here is derived from an EMBL/GenBank/DDBJ whole genome shotgun (WGS) entry which is preliminary data.</text>
</comment>
<evidence type="ECO:0000259" key="16">
    <source>
        <dbReference type="Pfam" id="PF03717"/>
    </source>
</evidence>
<evidence type="ECO:0000256" key="11">
    <source>
        <dbReference type="ARBA" id="ARBA00022989"/>
    </source>
</evidence>
<dbReference type="EMBL" id="JACHXV010000002">
    <property type="protein sequence ID" value="MBB3172819.1"/>
    <property type="molecule type" value="Genomic_DNA"/>
</dbReference>
<feature type="domain" description="Penicillin-binding protein dimerisation" evidence="16">
    <location>
        <begin position="85"/>
        <end position="254"/>
    </location>
</feature>
<dbReference type="GO" id="GO:0071972">
    <property type="term" value="F:peptidoglycan L,D-transpeptidase activity"/>
    <property type="evidence" value="ECO:0007669"/>
    <property type="project" value="TreeGrafter"/>
</dbReference>
<evidence type="ECO:0000256" key="3">
    <source>
        <dbReference type="ARBA" id="ARBA00022475"/>
    </source>
</evidence>
<dbReference type="Pfam" id="PF03717">
    <property type="entry name" value="PBP_dimer"/>
    <property type="match status" value="1"/>
</dbReference>
<dbReference type="InterPro" id="IPR012338">
    <property type="entry name" value="Beta-lactam/transpept-like"/>
</dbReference>
<dbReference type="SUPFAM" id="SSF56601">
    <property type="entry name" value="beta-lactamase/transpeptidase-like"/>
    <property type="match status" value="1"/>
</dbReference>
<dbReference type="Proteomes" id="UP000557688">
    <property type="component" value="Unassembled WGS sequence"/>
</dbReference>
<dbReference type="GO" id="GO:0008658">
    <property type="term" value="F:penicillin binding"/>
    <property type="evidence" value="ECO:0007669"/>
    <property type="project" value="InterPro"/>
</dbReference>
<evidence type="ECO:0000256" key="10">
    <source>
        <dbReference type="ARBA" id="ARBA00022984"/>
    </source>
</evidence>
<dbReference type="Pfam" id="PF00905">
    <property type="entry name" value="Transpeptidase"/>
    <property type="match status" value="1"/>
</dbReference>
<accession>A0A839UZV1</accession>
<evidence type="ECO:0000313" key="18">
    <source>
        <dbReference type="Proteomes" id="UP000557688"/>
    </source>
</evidence>
<evidence type="ECO:0000259" key="15">
    <source>
        <dbReference type="Pfam" id="PF00905"/>
    </source>
</evidence>
<evidence type="ECO:0000256" key="1">
    <source>
        <dbReference type="ARBA" id="ARBA00004167"/>
    </source>
</evidence>
<dbReference type="InterPro" id="IPR001460">
    <property type="entry name" value="PCN-bd_Tpept"/>
</dbReference>
<dbReference type="GO" id="GO:0009002">
    <property type="term" value="F:serine-type D-Ala-D-Ala carboxypeptidase activity"/>
    <property type="evidence" value="ECO:0007669"/>
    <property type="project" value="InterPro"/>
</dbReference>
<dbReference type="PANTHER" id="PTHR30627:SF2">
    <property type="entry name" value="PEPTIDOGLYCAN D,D-TRANSPEPTIDASE MRDA"/>
    <property type="match status" value="1"/>
</dbReference>
<dbReference type="GO" id="GO:0008360">
    <property type="term" value="P:regulation of cell shape"/>
    <property type="evidence" value="ECO:0007669"/>
    <property type="project" value="UniProtKB-KW"/>
</dbReference>
<dbReference type="GO" id="GO:0071555">
    <property type="term" value="P:cell wall organization"/>
    <property type="evidence" value="ECO:0007669"/>
    <property type="project" value="UniProtKB-KW"/>
</dbReference>
<dbReference type="InterPro" id="IPR036138">
    <property type="entry name" value="PBP_dimer_sf"/>
</dbReference>
<comment type="subcellular location">
    <subcellularLocation>
        <location evidence="2">Cell membrane</location>
    </subcellularLocation>
    <subcellularLocation>
        <location evidence="1">Membrane</location>
        <topology evidence="1">Single-pass membrane protein</topology>
    </subcellularLocation>
</comment>
<evidence type="ECO:0000256" key="2">
    <source>
        <dbReference type="ARBA" id="ARBA00004236"/>
    </source>
</evidence>
<keyword evidence="18" id="KW-1185">Reference proteome</keyword>
<evidence type="ECO:0000256" key="13">
    <source>
        <dbReference type="ARBA" id="ARBA00023316"/>
    </source>
</evidence>
<dbReference type="InterPro" id="IPR005311">
    <property type="entry name" value="PBP_dimer"/>
</dbReference>
<evidence type="ECO:0000256" key="14">
    <source>
        <dbReference type="SAM" id="MobiDB-lite"/>
    </source>
</evidence>
<reference evidence="17 18" key="1">
    <citation type="submission" date="2020-08" db="EMBL/GenBank/DDBJ databases">
        <title>Genomic Encyclopedia of Type Strains, Phase III (KMG-III): the genomes of soil and plant-associated and newly described type strains.</title>
        <authorList>
            <person name="Whitman W."/>
        </authorList>
    </citation>
    <scope>NUCLEOTIDE SEQUENCE [LARGE SCALE GENOMIC DNA]</scope>
    <source>
        <strain evidence="17 18">CECT 8088</strain>
    </source>
</reference>
<dbReference type="InterPro" id="IPR050515">
    <property type="entry name" value="Beta-lactam/transpept"/>
</dbReference>
<feature type="compositionally biased region" description="Polar residues" evidence="14">
    <location>
        <begin position="669"/>
        <end position="679"/>
    </location>
</feature>
<dbReference type="AlphaFoldDB" id="A0A839UZV1"/>